<dbReference type="Proteomes" id="UP000030635">
    <property type="component" value="Plasmid pCBJ"/>
</dbReference>
<accession>A0A0A7G301</accession>
<evidence type="ECO:0000313" key="4">
    <source>
        <dbReference type="Proteomes" id="UP000030635"/>
    </source>
</evidence>
<feature type="domain" description="Initiator Rep protein WH1" evidence="2">
    <location>
        <begin position="12"/>
        <end position="171"/>
    </location>
</feature>
<keyword evidence="4" id="KW-1185">Reference proteome</keyword>
<evidence type="ECO:0000256" key="1">
    <source>
        <dbReference type="ARBA" id="ARBA00038283"/>
    </source>
</evidence>
<dbReference type="GO" id="GO:0006270">
    <property type="term" value="P:DNA replication initiation"/>
    <property type="evidence" value="ECO:0007669"/>
    <property type="project" value="InterPro"/>
</dbReference>
<dbReference type="Gene3D" id="1.10.10.10">
    <property type="entry name" value="Winged helix-like DNA-binding domain superfamily/Winged helix DNA-binding domain"/>
    <property type="match status" value="2"/>
</dbReference>
<evidence type="ECO:0000313" key="3">
    <source>
        <dbReference type="EMBL" id="AIY85356.1"/>
    </source>
</evidence>
<sequence length="391" mass="46581">MDKLSFNYSNAIYKSNRLIESCYNLTTAQNRILYLAMTKLERIILDRNLNIKKVEDMINHSTFDLIEIDVATYKNKFNIKSNNVYKELEKIATELYDSEIIYVNENLDVSRKRWVITCRYNNDKKSIALQFHPDLIADLLVFKSEYTKMIFDDFANKIKRKHSFRTYELCKQYLKYGYRDFYVDDYRFKLDLRDGEYKTFADFKRSVIDSSIKDINNHTDLNLEYVPLEKKNRKVTKFRYIIRKKDCKQLDIFDETHPVVHTQEEEYIISMISNIIGIQVKAGEAKTILTTALTAIENKKENEDNGIGVVDYIKEKVNIVKKYLSGKRIDDRNYLGALLKAIEVDWNNNYIISDNNYNRFNDFEQRNYDFEALEQMALGEEEYDPSKLYKR</sequence>
<dbReference type="OrthoDB" id="9765378at2"/>
<comment type="similarity">
    <text evidence="1">Belongs to the initiator RepB protein family.</text>
</comment>
<evidence type="ECO:0000259" key="2">
    <source>
        <dbReference type="Pfam" id="PF01051"/>
    </source>
</evidence>
<dbReference type="GO" id="GO:0003887">
    <property type="term" value="F:DNA-directed DNA polymerase activity"/>
    <property type="evidence" value="ECO:0007669"/>
    <property type="project" value="InterPro"/>
</dbReference>
<dbReference type="InterPro" id="IPR036388">
    <property type="entry name" value="WH-like_DNA-bd_sf"/>
</dbReference>
<dbReference type="Pfam" id="PF21205">
    <property type="entry name" value="Rep3_C"/>
    <property type="match status" value="1"/>
</dbReference>
<name>A0A0A7G301_9CLOT</name>
<geneLocation type="plasmid" evidence="3 4">
    <name>pCBJ</name>
</geneLocation>
<dbReference type="InterPro" id="IPR000525">
    <property type="entry name" value="Initiator_Rep_WH1"/>
</dbReference>
<dbReference type="InterPro" id="IPR036390">
    <property type="entry name" value="WH_DNA-bd_sf"/>
</dbReference>
<dbReference type="Pfam" id="PF01051">
    <property type="entry name" value="Rep3_N"/>
    <property type="match status" value="1"/>
</dbReference>
<dbReference type="eggNOG" id="COG5527">
    <property type="taxonomic scope" value="Bacteria"/>
</dbReference>
<dbReference type="HOGENOM" id="CLU_047367_0_0_9"/>
<dbReference type="RefSeq" id="WP_040113854.1">
    <property type="nucleotide sequence ID" value="NZ_CP006906.1"/>
</dbReference>
<dbReference type="KEGG" id="cbv:U729_3272"/>
<dbReference type="EMBL" id="CP006906">
    <property type="protein sequence ID" value="AIY85356.1"/>
    <property type="molecule type" value="Genomic_DNA"/>
</dbReference>
<reference evidence="3 4" key="1">
    <citation type="journal article" date="2015" name="Infect. Genet. Evol.">
        <title>Genomic sequences of six botulinum neurotoxin-producing strains representing three clostridial species illustrate the mobility and diversity of botulinum neurotoxin genes.</title>
        <authorList>
            <person name="Smith T.J."/>
            <person name="Hill K.K."/>
            <person name="Xie G."/>
            <person name="Foley B.T."/>
            <person name="Williamson C.H."/>
            <person name="Foster J.T."/>
            <person name="Johnson S.L."/>
            <person name="Chertkov O."/>
            <person name="Teshima H."/>
            <person name="Gibbons H.S."/>
            <person name="Johnsky L.A."/>
            <person name="Karavis M.A."/>
            <person name="Smith L.A."/>
        </authorList>
    </citation>
    <scope>NUCLEOTIDE SEQUENCE [LARGE SCALE GENOMIC DNA]</scope>
    <source>
        <strain evidence="3">Sullivan</strain>
        <plasmid evidence="4">Plasmid pCBJ</plasmid>
    </source>
</reference>
<keyword evidence="3" id="KW-0614">Plasmid</keyword>
<dbReference type="SUPFAM" id="SSF46785">
    <property type="entry name" value="Winged helix' DNA-binding domain"/>
    <property type="match status" value="2"/>
</dbReference>
<gene>
    <name evidence="3" type="ORF">U729_3272</name>
</gene>
<protein>
    <submittedName>
        <fullName evidence="3">Initiator Replication family protein</fullName>
    </submittedName>
</protein>
<proteinExistence type="inferred from homology"/>
<organism evidence="3 4">
    <name type="scientific">Clostridium baratii str. Sullivan</name>
    <dbReference type="NCBI Taxonomy" id="1415775"/>
    <lineage>
        <taxon>Bacteria</taxon>
        <taxon>Bacillati</taxon>
        <taxon>Bacillota</taxon>
        <taxon>Clostridia</taxon>
        <taxon>Eubacteriales</taxon>
        <taxon>Clostridiaceae</taxon>
        <taxon>Clostridium</taxon>
    </lineage>
</organism>
<dbReference type="AlphaFoldDB" id="A0A0A7G301"/>